<dbReference type="InterPro" id="IPR011042">
    <property type="entry name" value="6-blade_b-propeller_TolB-like"/>
</dbReference>
<sequence>MPPYSMYRFLLPLILLLAAATFCNAAQPMPAKITLPSGFSIALYADNVPGARSMALGTKGTLFVGSRDEGKVYAVLDRNGDHVADEVITIAKGLEMPNGVAFRNGSLYVAEVSRVLRYDNIEARLRNPPRPIAVNASFPDKSHHGWKFIRFGPDGRLYVPVGAPCNVCEEKDPRFATIMRMNADGSNLEIFARGVRNTVGFDWHPRTGELWFTDNGRDWLGDNIPPDELNRAPRPGLHFGFPYRHGRNIPDPEYGTKRTKDRFVPPEMELGPHVAALGMRFYTGTMFPERYRNQIFIAEHGSWNRSERIGYRITLVRLEGNRAVSYEPFAEGWLNNGKVWGRPVDLQIMPDGSMLVSDDKAGAIYRISYQRK</sequence>
<evidence type="ECO:0000313" key="3">
    <source>
        <dbReference type="EMBL" id="GLI38279.1"/>
    </source>
</evidence>
<name>A0A9W6LCZ8_9BACT</name>
<dbReference type="Pfam" id="PF07995">
    <property type="entry name" value="GSDH"/>
    <property type="match status" value="1"/>
</dbReference>
<proteinExistence type="predicted"/>
<evidence type="ECO:0000259" key="2">
    <source>
        <dbReference type="Pfam" id="PF07995"/>
    </source>
</evidence>
<evidence type="ECO:0000313" key="4">
    <source>
        <dbReference type="Proteomes" id="UP001144352"/>
    </source>
</evidence>
<dbReference type="InterPro" id="IPR011041">
    <property type="entry name" value="Quinoprot_gluc/sorb_DH_b-prop"/>
</dbReference>
<keyword evidence="4" id="KW-1185">Reference proteome</keyword>
<feature type="chain" id="PRO_5040861767" evidence="1">
    <location>
        <begin position="26"/>
        <end position="372"/>
    </location>
</feature>
<organism evidence="3 4">
    <name type="scientific">Geobacter hydrogenophilus</name>
    <dbReference type="NCBI Taxonomy" id="40983"/>
    <lineage>
        <taxon>Bacteria</taxon>
        <taxon>Pseudomonadati</taxon>
        <taxon>Thermodesulfobacteriota</taxon>
        <taxon>Desulfuromonadia</taxon>
        <taxon>Geobacterales</taxon>
        <taxon>Geobacteraceae</taxon>
        <taxon>Geobacter</taxon>
    </lineage>
</organism>
<comment type="caution">
    <text evidence="3">The sequence shown here is derived from an EMBL/GenBank/DDBJ whole genome shotgun (WGS) entry which is preliminary data.</text>
</comment>
<evidence type="ECO:0000256" key="1">
    <source>
        <dbReference type="SAM" id="SignalP"/>
    </source>
</evidence>
<dbReference type="Proteomes" id="UP001144352">
    <property type="component" value="Unassembled WGS sequence"/>
</dbReference>
<dbReference type="SUPFAM" id="SSF50952">
    <property type="entry name" value="Soluble quinoprotein glucose dehydrogenase"/>
    <property type="match status" value="1"/>
</dbReference>
<feature type="signal peptide" evidence="1">
    <location>
        <begin position="1"/>
        <end position="25"/>
    </location>
</feature>
<reference evidence="3" key="1">
    <citation type="submission" date="2022-12" db="EMBL/GenBank/DDBJ databases">
        <title>Reference genome sequencing for broad-spectrum identification of bacterial and archaeal isolates by mass spectrometry.</title>
        <authorList>
            <person name="Sekiguchi Y."/>
            <person name="Tourlousse D.M."/>
        </authorList>
    </citation>
    <scope>NUCLEOTIDE SEQUENCE</scope>
    <source>
        <strain evidence="3">H2</strain>
    </source>
</reference>
<keyword evidence="1" id="KW-0732">Signal</keyword>
<dbReference type="PANTHER" id="PTHR33546">
    <property type="entry name" value="LARGE, MULTIFUNCTIONAL SECRETED PROTEIN-RELATED"/>
    <property type="match status" value="1"/>
</dbReference>
<dbReference type="EMBL" id="BSDS01000001">
    <property type="protein sequence ID" value="GLI38279.1"/>
    <property type="molecule type" value="Genomic_DNA"/>
</dbReference>
<gene>
    <name evidence="3" type="ORF">GHYDROH2_17800</name>
</gene>
<dbReference type="AlphaFoldDB" id="A0A9W6LCZ8"/>
<feature type="domain" description="Glucose/Sorbosone dehydrogenase" evidence="2">
    <location>
        <begin position="140"/>
        <end position="365"/>
    </location>
</feature>
<dbReference type="Gene3D" id="2.120.10.30">
    <property type="entry name" value="TolB, C-terminal domain"/>
    <property type="match status" value="1"/>
</dbReference>
<accession>A0A9W6LCZ8</accession>
<protein>
    <submittedName>
        <fullName evidence="3">Sorbosone dehydrogenase</fullName>
    </submittedName>
</protein>
<dbReference type="PANTHER" id="PTHR33546:SF1">
    <property type="entry name" value="LARGE, MULTIFUNCTIONAL SECRETED PROTEIN"/>
    <property type="match status" value="1"/>
</dbReference>
<dbReference type="InterPro" id="IPR012938">
    <property type="entry name" value="Glc/Sorbosone_DH"/>
</dbReference>